<dbReference type="RefSeq" id="WP_066340904.1">
    <property type="nucleotide sequence ID" value="NZ_CP016503.1"/>
</dbReference>
<sequence length="68" mass="7970">MVNVYDKSDLVIQRYLGNMVIDGLADQTIPEATNIRINTTPLYKQYDAHTTIQTRDKWNQYVDPILRK</sequence>
<reference evidence="2" key="1">
    <citation type="submission" date="2016-07" db="EMBL/GenBank/DDBJ databases">
        <authorList>
            <person name="Florea S."/>
            <person name="Webb J.S."/>
            <person name="Jaromczyk J."/>
            <person name="Schardl C.L."/>
        </authorList>
    </citation>
    <scope>NUCLEOTIDE SEQUENCE [LARGE SCALE GENOMIC DNA]</scope>
    <source>
        <strain evidence="2">MIT 01-6242</strain>
    </source>
</reference>
<gene>
    <name evidence="1" type="ORF">BBW65_05705</name>
</gene>
<evidence type="ECO:0000313" key="1">
    <source>
        <dbReference type="EMBL" id="ANV98324.1"/>
    </source>
</evidence>
<name>A0A1B1U698_9HELI</name>
<dbReference type="STRING" id="222136.BBW65_05705"/>
<dbReference type="EMBL" id="CP016503">
    <property type="protein sequence ID" value="ANV98324.1"/>
    <property type="molecule type" value="Genomic_DNA"/>
</dbReference>
<accession>A0A1B1U698</accession>
<dbReference type="AlphaFoldDB" id="A0A1B1U698"/>
<protein>
    <submittedName>
        <fullName evidence="1">Uncharacterized protein</fullName>
    </submittedName>
</protein>
<dbReference type="KEGG" id="het:BBW65_05705"/>
<proteinExistence type="predicted"/>
<organism evidence="1 2">
    <name type="scientific">Helicobacter enhydrae</name>
    <dbReference type="NCBI Taxonomy" id="222136"/>
    <lineage>
        <taxon>Bacteria</taxon>
        <taxon>Pseudomonadati</taxon>
        <taxon>Campylobacterota</taxon>
        <taxon>Epsilonproteobacteria</taxon>
        <taxon>Campylobacterales</taxon>
        <taxon>Helicobacteraceae</taxon>
        <taxon>Helicobacter</taxon>
    </lineage>
</organism>
<evidence type="ECO:0000313" key="2">
    <source>
        <dbReference type="Proteomes" id="UP000092884"/>
    </source>
</evidence>
<dbReference type="Proteomes" id="UP000092884">
    <property type="component" value="Chromosome"/>
</dbReference>
<keyword evidence="2" id="KW-1185">Reference proteome</keyword>